<feature type="non-terminal residue" evidence="2">
    <location>
        <position position="1"/>
    </location>
</feature>
<dbReference type="InterPro" id="IPR006076">
    <property type="entry name" value="FAD-dep_OxRdtase"/>
</dbReference>
<sequence length="166" mass="17836">ADGRIAFGGRGKPYRYGSGVDASGRTPTATVNALWRLLTGMFPAVASASVDHAWSGVLGVPRDWCSTVGVDQCTGLGHAGGYTGTGVATSNLAGRTLRDLVLEYDTVLTRMPWVGWRTRRWEPEPLRWLGVQATYSLYRAADYHETATARPKTSPLAVVADTITGH</sequence>
<feature type="domain" description="FAD dependent oxidoreductase" evidence="1">
    <location>
        <begin position="2"/>
        <end position="100"/>
    </location>
</feature>
<dbReference type="Gene3D" id="3.30.9.10">
    <property type="entry name" value="D-Amino Acid Oxidase, subunit A, domain 2"/>
    <property type="match status" value="1"/>
</dbReference>
<evidence type="ECO:0000313" key="2">
    <source>
        <dbReference type="EMBL" id="MFD0855165.1"/>
    </source>
</evidence>
<organism evidence="2 3">
    <name type="scientific">Actinomadura adrarensis</name>
    <dbReference type="NCBI Taxonomy" id="1819600"/>
    <lineage>
        <taxon>Bacteria</taxon>
        <taxon>Bacillati</taxon>
        <taxon>Actinomycetota</taxon>
        <taxon>Actinomycetes</taxon>
        <taxon>Streptosporangiales</taxon>
        <taxon>Thermomonosporaceae</taxon>
        <taxon>Actinomadura</taxon>
    </lineage>
</organism>
<accession>A0ABW3CML7</accession>
<reference evidence="3" key="1">
    <citation type="journal article" date="2019" name="Int. J. Syst. Evol. Microbiol.">
        <title>The Global Catalogue of Microorganisms (GCM) 10K type strain sequencing project: providing services to taxonomists for standard genome sequencing and annotation.</title>
        <authorList>
            <consortium name="The Broad Institute Genomics Platform"/>
            <consortium name="The Broad Institute Genome Sequencing Center for Infectious Disease"/>
            <person name="Wu L."/>
            <person name="Ma J."/>
        </authorList>
    </citation>
    <scope>NUCLEOTIDE SEQUENCE [LARGE SCALE GENOMIC DNA]</scope>
    <source>
        <strain evidence="3">JCM 31696</strain>
    </source>
</reference>
<proteinExistence type="predicted"/>
<evidence type="ECO:0000259" key="1">
    <source>
        <dbReference type="Pfam" id="PF01266"/>
    </source>
</evidence>
<evidence type="ECO:0000313" key="3">
    <source>
        <dbReference type="Proteomes" id="UP001597083"/>
    </source>
</evidence>
<keyword evidence="3" id="KW-1185">Reference proteome</keyword>
<gene>
    <name evidence="2" type="ORF">ACFQ07_23195</name>
</gene>
<protein>
    <submittedName>
        <fullName evidence="2">FAD-dependent oxidoreductase</fullName>
    </submittedName>
</protein>
<dbReference type="InterPro" id="IPR036188">
    <property type="entry name" value="FAD/NAD-bd_sf"/>
</dbReference>
<dbReference type="Pfam" id="PF01266">
    <property type="entry name" value="DAO"/>
    <property type="match status" value="1"/>
</dbReference>
<comment type="caution">
    <text evidence="2">The sequence shown here is derived from an EMBL/GenBank/DDBJ whole genome shotgun (WGS) entry which is preliminary data.</text>
</comment>
<dbReference type="Gene3D" id="3.50.50.60">
    <property type="entry name" value="FAD/NAD(P)-binding domain"/>
    <property type="match status" value="1"/>
</dbReference>
<dbReference type="Proteomes" id="UP001597083">
    <property type="component" value="Unassembled WGS sequence"/>
</dbReference>
<dbReference type="EMBL" id="JBHTIR010003414">
    <property type="protein sequence ID" value="MFD0855165.1"/>
    <property type="molecule type" value="Genomic_DNA"/>
</dbReference>
<name>A0ABW3CML7_9ACTN</name>